<dbReference type="Proteomes" id="UP001237156">
    <property type="component" value="Unassembled WGS sequence"/>
</dbReference>
<evidence type="ECO:0000256" key="1">
    <source>
        <dbReference type="ARBA" id="ARBA00022490"/>
    </source>
</evidence>
<comment type="caution">
    <text evidence="6">The sequence shown here is derived from an EMBL/GenBank/DDBJ whole genome shotgun (WGS) entry which is preliminary data.</text>
</comment>
<dbReference type="PROSITE" id="PS50076">
    <property type="entry name" value="DNAJ_2"/>
    <property type="match status" value="1"/>
</dbReference>
<dbReference type="PANTHER" id="PTHR43096">
    <property type="entry name" value="DNAJ HOMOLOG 1, MITOCHONDRIAL-RELATED"/>
    <property type="match status" value="1"/>
</dbReference>
<feature type="region of interest" description="Disordered" evidence="4">
    <location>
        <begin position="76"/>
        <end position="95"/>
    </location>
</feature>
<dbReference type="AlphaFoldDB" id="A0AAW6RHV8"/>
<dbReference type="GO" id="GO:0042026">
    <property type="term" value="P:protein refolding"/>
    <property type="evidence" value="ECO:0007669"/>
    <property type="project" value="TreeGrafter"/>
</dbReference>
<dbReference type="SUPFAM" id="SSF49493">
    <property type="entry name" value="HSP40/DnaJ peptide-binding domain"/>
    <property type="match status" value="2"/>
</dbReference>
<dbReference type="GO" id="GO:0051082">
    <property type="term" value="F:unfolded protein binding"/>
    <property type="evidence" value="ECO:0007669"/>
    <property type="project" value="InterPro"/>
</dbReference>
<dbReference type="InterPro" id="IPR001623">
    <property type="entry name" value="DnaJ_domain"/>
</dbReference>
<dbReference type="Gene3D" id="1.10.287.110">
    <property type="entry name" value="DnaJ domain"/>
    <property type="match status" value="1"/>
</dbReference>
<evidence type="ECO:0000256" key="2">
    <source>
        <dbReference type="ARBA" id="ARBA00023125"/>
    </source>
</evidence>
<dbReference type="InterPro" id="IPR008971">
    <property type="entry name" value="HSP40/DnaJ_pept-bd"/>
</dbReference>
<dbReference type="GO" id="GO:0005737">
    <property type="term" value="C:cytoplasm"/>
    <property type="evidence" value="ECO:0007669"/>
    <property type="project" value="TreeGrafter"/>
</dbReference>
<dbReference type="Gene3D" id="2.60.260.20">
    <property type="entry name" value="Urease metallochaperone UreE, N-terminal domain"/>
    <property type="match status" value="2"/>
</dbReference>
<keyword evidence="7" id="KW-1185">Reference proteome</keyword>
<reference evidence="6 7" key="1">
    <citation type="submission" date="2023-04" db="EMBL/GenBank/DDBJ databases">
        <title>Ottowia paracancer sp. nov., isolated from human stomach.</title>
        <authorList>
            <person name="Song Y."/>
        </authorList>
    </citation>
    <scope>NUCLEOTIDE SEQUENCE [LARGE SCALE GENOMIC DNA]</scope>
    <source>
        <strain evidence="6 7">10c7w1</strain>
    </source>
</reference>
<dbReference type="RefSeq" id="WP_279523603.1">
    <property type="nucleotide sequence ID" value="NZ_JARVII010000002.1"/>
</dbReference>
<dbReference type="Pfam" id="PF00226">
    <property type="entry name" value="DnaJ"/>
    <property type="match status" value="1"/>
</dbReference>
<dbReference type="SUPFAM" id="SSF46565">
    <property type="entry name" value="Chaperone J-domain"/>
    <property type="match status" value="1"/>
</dbReference>
<evidence type="ECO:0000313" key="7">
    <source>
        <dbReference type="Proteomes" id="UP001237156"/>
    </source>
</evidence>
<proteinExistence type="predicted"/>
<dbReference type="CDD" id="cd10747">
    <property type="entry name" value="DnaJ_C"/>
    <property type="match status" value="1"/>
</dbReference>
<dbReference type="InterPro" id="IPR002939">
    <property type="entry name" value="DnaJ_C"/>
</dbReference>
<dbReference type="GO" id="GO:0003677">
    <property type="term" value="F:DNA binding"/>
    <property type="evidence" value="ECO:0007669"/>
    <property type="project" value="UniProtKB-KW"/>
</dbReference>
<accession>A0AAW6RHV8</accession>
<dbReference type="EMBL" id="JARVII010000002">
    <property type="protein sequence ID" value="MDG9698528.1"/>
    <property type="molecule type" value="Genomic_DNA"/>
</dbReference>
<dbReference type="FunFam" id="2.60.260.20:FF:000008">
    <property type="entry name" value="Curved DNA-binding protein"/>
    <property type="match status" value="1"/>
</dbReference>
<evidence type="ECO:0000256" key="3">
    <source>
        <dbReference type="ARBA" id="ARBA00023186"/>
    </source>
</evidence>
<keyword evidence="3" id="KW-0143">Chaperone</keyword>
<dbReference type="PANTHER" id="PTHR43096:SF52">
    <property type="entry name" value="DNAJ HOMOLOG 1, MITOCHONDRIAL-RELATED"/>
    <property type="match status" value="1"/>
</dbReference>
<evidence type="ECO:0000256" key="4">
    <source>
        <dbReference type="SAM" id="MobiDB-lite"/>
    </source>
</evidence>
<keyword evidence="2" id="KW-0238">DNA-binding</keyword>
<keyword evidence="1" id="KW-0963">Cytoplasm</keyword>
<name>A0AAW6RHV8_9BURK</name>
<dbReference type="Pfam" id="PF01556">
    <property type="entry name" value="DnaJ_C"/>
    <property type="match status" value="1"/>
</dbReference>
<feature type="domain" description="J" evidence="5">
    <location>
        <begin position="5"/>
        <end position="69"/>
    </location>
</feature>
<protein>
    <submittedName>
        <fullName evidence="6">DnaJ C-terminal domain-containing protein</fullName>
    </submittedName>
</protein>
<dbReference type="CDD" id="cd06257">
    <property type="entry name" value="DnaJ"/>
    <property type="match status" value="1"/>
</dbReference>
<evidence type="ECO:0000259" key="5">
    <source>
        <dbReference type="PROSITE" id="PS50076"/>
    </source>
</evidence>
<dbReference type="InterPro" id="IPR036869">
    <property type="entry name" value="J_dom_sf"/>
</dbReference>
<gene>
    <name evidence="6" type="ORF">QB898_02130</name>
</gene>
<evidence type="ECO:0000313" key="6">
    <source>
        <dbReference type="EMBL" id="MDG9698528.1"/>
    </source>
</evidence>
<organism evidence="6 7">
    <name type="scientific">Ottowia cancrivicina</name>
    <dbReference type="NCBI Taxonomy" id="3040346"/>
    <lineage>
        <taxon>Bacteria</taxon>
        <taxon>Pseudomonadati</taxon>
        <taxon>Pseudomonadota</taxon>
        <taxon>Betaproteobacteria</taxon>
        <taxon>Burkholderiales</taxon>
        <taxon>Comamonadaceae</taxon>
        <taxon>Ottowia</taxon>
    </lineage>
</organism>
<sequence>MQFKDYYQILGVDKSASQDDIKKAYRRLARKYHPDVSKEPDAAARMAEVNEANTVLGDAEKRKIYDSVGAQAWAAGARSGDDVRPPPDWNAGFGSGFGAEGGAGGFHHFTGDFSGYTGEDAGQFSDFFEQMFGQARQARAARASGPQKGRDEHARIELDLADAYHGAERHITLRGSRVNEKGELQSADRTLRVKIPQGVKEGQLIRLAGQGHPGLGGGEAGDLFLEVRLRPDERWQVQGRDVTLKVRVAPWEAALGGSIEITTPDGKAIAVTVPEGSGHGRKLRLKGRGIPSATAPGDLYLELQVAVPSAVTEPQKAAWAALRDAYPDFNPRRA</sequence>
<dbReference type="FunFam" id="2.60.260.20:FF:000013">
    <property type="entry name" value="DnaJ subfamily B member 11"/>
    <property type="match status" value="1"/>
</dbReference>
<dbReference type="SMART" id="SM00271">
    <property type="entry name" value="DnaJ"/>
    <property type="match status" value="1"/>
</dbReference>
<dbReference type="PRINTS" id="PR00625">
    <property type="entry name" value="JDOMAIN"/>
</dbReference>